<evidence type="ECO:0000313" key="4">
    <source>
        <dbReference type="Proteomes" id="UP001596137"/>
    </source>
</evidence>
<dbReference type="InterPro" id="IPR025110">
    <property type="entry name" value="AMP-bd_C"/>
</dbReference>
<gene>
    <name evidence="3" type="ORF">ACFP1K_16325</name>
</gene>
<evidence type="ECO:0000313" key="3">
    <source>
        <dbReference type="EMBL" id="MFC6082737.1"/>
    </source>
</evidence>
<dbReference type="Pfam" id="PF13193">
    <property type="entry name" value="AMP-binding_C"/>
    <property type="match status" value="1"/>
</dbReference>
<name>A0ABW1NKQ7_9ACTN</name>
<dbReference type="RefSeq" id="WP_380753451.1">
    <property type="nucleotide sequence ID" value="NZ_JBHSRF010000020.1"/>
</dbReference>
<evidence type="ECO:0000259" key="1">
    <source>
        <dbReference type="Pfam" id="PF00501"/>
    </source>
</evidence>
<feature type="domain" description="AMP-dependent synthetase/ligase" evidence="1">
    <location>
        <begin position="13"/>
        <end position="371"/>
    </location>
</feature>
<dbReference type="Pfam" id="PF00501">
    <property type="entry name" value="AMP-binding"/>
    <property type="match status" value="1"/>
</dbReference>
<dbReference type="PANTHER" id="PTHR43767:SF1">
    <property type="entry name" value="NONRIBOSOMAL PEPTIDE SYNTHASE PES1 (EUROFUNG)-RELATED"/>
    <property type="match status" value="1"/>
</dbReference>
<organism evidence="3 4">
    <name type="scientific">Sphaerisporangium aureirubrum</name>
    <dbReference type="NCBI Taxonomy" id="1544736"/>
    <lineage>
        <taxon>Bacteria</taxon>
        <taxon>Bacillati</taxon>
        <taxon>Actinomycetota</taxon>
        <taxon>Actinomycetes</taxon>
        <taxon>Streptosporangiales</taxon>
        <taxon>Streptosporangiaceae</taxon>
        <taxon>Sphaerisporangium</taxon>
    </lineage>
</organism>
<dbReference type="CDD" id="cd04433">
    <property type="entry name" value="AFD_class_I"/>
    <property type="match status" value="1"/>
</dbReference>
<evidence type="ECO:0000259" key="2">
    <source>
        <dbReference type="Pfam" id="PF13193"/>
    </source>
</evidence>
<proteinExistence type="predicted"/>
<dbReference type="EMBL" id="JBHSRF010000020">
    <property type="protein sequence ID" value="MFC6082737.1"/>
    <property type="molecule type" value="Genomic_DNA"/>
</dbReference>
<dbReference type="PROSITE" id="PS00455">
    <property type="entry name" value="AMP_BINDING"/>
    <property type="match status" value="1"/>
</dbReference>
<dbReference type="Proteomes" id="UP001596137">
    <property type="component" value="Unassembled WGS sequence"/>
</dbReference>
<comment type="caution">
    <text evidence="3">The sequence shown here is derived from an EMBL/GenBank/DDBJ whole genome shotgun (WGS) entry which is preliminary data.</text>
</comment>
<dbReference type="InterPro" id="IPR045851">
    <property type="entry name" value="AMP-bd_C_sf"/>
</dbReference>
<accession>A0ABW1NKQ7</accession>
<dbReference type="PANTHER" id="PTHR43767">
    <property type="entry name" value="LONG-CHAIN-FATTY-ACID--COA LIGASE"/>
    <property type="match status" value="1"/>
</dbReference>
<dbReference type="Gene3D" id="3.40.50.12780">
    <property type="entry name" value="N-terminal domain of ligase-like"/>
    <property type="match status" value="1"/>
</dbReference>
<dbReference type="Gene3D" id="3.30.300.30">
    <property type="match status" value="1"/>
</dbReference>
<protein>
    <submittedName>
        <fullName evidence="3">Class I adenylate-forming enzyme family protein</fullName>
    </submittedName>
</protein>
<feature type="domain" description="AMP-binding enzyme C-terminal" evidence="2">
    <location>
        <begin position="422"/>
        <end position="496"/>
    </location>
</feature>
<reference evidence="4" key="1">
    <citation type="journal article" date="2019" name="Int. J. Syst. Evol. Microbiol.">
        <title>The Global Catalogue of Microorganisms (GCM) 10K type strain sequencing project: providing services to taxonomists for standard genome sequencing and annotation.</title>
        <authorList>
            <consortium name="The Broad Institute Genomics Platform"/>
            <consortium name="The Broad Institute Genome Sequencing Center for Infectious Disease"/>
            <person name="Wu L."/>
            <person name="Ma J."/>
        </authorList>
    </citation>
    <scope>NUCLEOTIDE SEQUENCE [LARGE SCALE GENOMIC DNA]</scope>
    <source>
        <strain evidence="4">JCM 30346</strain>
    </source>
</reference>
<keyword evidence="4" id="KW-1185">Reference proteome</keyword>
<sequence>MDIFPEPVLRVLREAPAQVVFVQGERTVSAGELLALAGRVMEGLRDGGIGAGSGVAVVTGLSAEAYAVHLAVHALGCRVGAFRPGWSPRQTGYGLGFGVEAIVVDGGDVSVRVGPGVPEVAADPGVPVFSLGPRVGAVDLLAGAGGGELVARGDPEAVARLTFTSGSTGMPKACAQTYRAFTMAYRVERWPEPLVALMAAFDRCLIHQSLASPVMMTYLGRCLIAGGTVVFPADGDPEPLLPYALERHAITAVMMPPPRLHRMLALLRERPADLSALRALLLGGSPAGPGLLAEAMRTLGPIVWQGYGQAETGVISMLTPQHLAAEDDAFTSVGRPLPAVEVSVRRDGAEVEPGEVGEIWVRSPHMMTGYWDEPERTAEVLRDGWLHTRDLGRLGPTGLLHLTGRSRDVIMVNAEVCHAGAVELVLAGHPSVSEVYVVGAPDEETGEAFHAFVVPAPAQVIDRPSLLTLVRASLSLAHLPRSITILDRIPLTIAGKPDKSAMTLLIGSPTAADQQGPKT</sequence>
<dbReference type="InterPro" id="IPR000873">
    <property type="entry name" value="AMP-dep_synth/lig_dom"/>
</dbReference>
<dbReference type="SUPFAM" id="SSF56801">
    <property type="entry name" value="Acetyl-CoA synthetase-like"/>
    <property type="match status" value="1"/>
</dbReference>
<dbReference type="InterPro" id="IPR042099">
    <property type="entry name" value="ANL_N_sf"/>
</dbReference>
<dbReference type="InterPro" id="IPR020845">
    <property type="entry name" value="AMP-binding_CS"/>
</dbReference>
<dbReference type="InterPro" id="IPR050237">
    <property type="entry name" value="ATP-dep_AMP-bd_enzyme"/>
</dbReference>